<evidence type="ECO:0000256" key="1">
    <source>
        <dbReference type="SAM" id="MobiDB-lite"/>
    </source>
</evidence>
<feature type="compositionally biased region" description="Polar residues" evidence="1">
    <location>
        <begin position="56"/>
        <end position="72"/>
    </location>
</feature>
<reference evidence="3" key="1">
    <citation type="journal article" date="2020" name="Genome Biol.">
        <title>Gamete binning: chromosome-level and haplotype-resolved genome assembly enabled by high-throughput single-cell sequencing of gamete genomes.</title>
        <authorList>
            <person name="Campoy J.A."/>
            <person name="Sun H."/>
            <person name="Goel M."/>
            <person name="Jiao W.-B."/>
            <person name="Folz-Donahue K."/>
            <person name="Wang N."/>
            <person name="Rubio M."/>
            <person name="Liu C."/>
            <person name="Kukat C."/>
            <person name="Ruiz D."/>
            <person name="Huettel B."/>
            <person name="Schneeberger K."/>
        </authorList>
    </citation>
    <scope>NUCLEOTIDE SEQUENCE [LARGE SCALE GENOMIC DNA]</scope>
    <source>
        <strain evidence="3">cv. Rojo Pasion</strain>
    </source>
</reference>
<dbReference type="Proteomes" id="UP000507245">
    <property type="component" value="Unassembled WGS sequence"/>
</dbReference>
<dbReference type="EMBL" id="CAEKKB010000003">
    <property type="protein sequence ID" value="CAB4303583.1"/>
    <property type="molecule type" value="Genomic_DNA"/>
</dbReference>
<name>A0A6J5WTK6_PRUAR</name>
<feature type="region of interest" description="Disordered" evidence="1">
    <location>
        <begin position="1"/>
        <end position="72"/>
    </location>
</feature>
<keyword evidence="3" id="KW-1185">Reference proteome</keyword>
<proteinExistence type="predicted"/>
<dbReference type="AlphaFoldDB" id="A0A6J5WTK6"/>
<gene>
    <name evidence="2" type="ORF">ORAREDHAP_LOCUS19924</name>
</gene>
<sequence>MTREKKTGGEKEGKKREGKGEGREKREGKERKKKNKKRKRREEREVNLGRGRIDVSRSNQSHGQKFNFVTNPHCGSSQWRSALLKKDFTISFYGSRLRVCLGTGGMAKIPASRYPSGL</sequence>
<evidence type="ECO:0000313" key="2">
    <source>
        <dbReference type="EMBL" id="CAB4303583.1"/>
    </source>
</evidence>
<feature type="compositionally biased region" description="Basic and acidic residues" evidence="1">
    <location>
        <begin position="1"/>
        <end position="30"/>
    </location>
</feature>
<feature type="compositionally biased region" description="Basic residues" evidence="1">
    <location>
        <begin position="31"/>
        <end position="41"/>
    </location>
</feature>
<evidence type="ECO:0000313" key="3">
    <source>
        <dbReference type="Proteomes" id="UP000507245"/>
    </source>
</evidence>
<protein>
    <submittedName>
        <fullName evidence="2">Uncharacterized protein</fullName>
    </submittedName>
</protein>
<organism evidence="2 3">
    <name type="scientific">Prunus armeniaca</name>
    <name type="common">Apricot</name>
    <name type="synonym">Armeniaca vulgaris</name>
    <dbReference type="NCBI Taxonomy" id="36596"/>
    <lineage>
        <taxon>Eukaryota</taxon>
        <taxon>Viridiplantae</taxon>
        <taxon>Streptophyta</taxon>
        <taxon>Embryophyta</taxon>
        <taxon>Tracheophyta</taxon>
        <taxon>Spermatophyta</taxon>
        <taxon>Magnoliopsida</taxon>
        <taxon>eudicotyledons</taxon>
        <taxon>Gunneridae</taxon>
        <taxon>Pentapetalae</taxon>
        <taxon>rosids</taxon>
        <taxon>fabids</taxon>
        <taxon>Rosales</taxon>
        <taxon>Rosaceae</taxon>
        <taxon>Amygdaloideae</taxon>
        <taxon>Amygdaleae</taxon>
        <taxon>Prunus</taxon>
    </lineage>
</organism>
<feature type="compositionally biased region" description="Basic and acidic residues" evidence="1">
    <location>
        <begin position="42"/>
        <end position="55"/>
    </location>
</feature>
<accession>A0A6J5WTK6</accession>